<accession>G8Y1U4</accession>
<gene>
    <name evidence="1" type="primary">Piso0_005310</name>
    <name evidence="1" type="ORF">GNLVRS01_PISO0N12333g</name>
</gene>
<dbReference type="STRING" id="559304.G8Y1U4"/>
<organism evidence="1 2">
    <name type="scientific">Pichia sorbitophila (strain ATCC MYA-4447 / BCRC 22081 / CBS 7064 / NBRC 10061 / NRRL Y-12695)</name>
    <name type="common">Hybrid yeast</name>
    <dbReference type="NCBI Taxonomy" id="559304"/>
    <lineage>
        <taxon>Eukaryota</taxon>
        <taxon>Fungi</taxon>
        <taxon>Dikarya</taxon>
        <taxon>Ascomycota</taxon>
        <taxon>Saccharomycotina</taxon>
        <taxon>Pichiomycetes</taxon>
        <taxon>Debaryomycetaceae</taxon>
        <taxon>Millerozyma</taxon>
    </lineage>
</organism>
<protein>
    <submittedName>
        <fullName evidence="1">Piso0_005310 protein</fullName>
    </submittedName>
</protein>
<dbReference type="EMBL" id="FO082046">
    <property type="protein sequence ID" value="CCE86797.1"/>
    <property type="molecule type" value="Genomic_DNA"/>
</dbReference>
<proteinExistence type="predicted"/>
<dbReference type="AlphaFoldDB" id="G8Y1U4"/>
<sequence>METNRSLDRSTYPNSLPKTPVLLPVAFVNLKLDEPDSIYSDKARNNSLSYVQILNGEVTTIENRLKYELEVSDVHGTDELINDLVTGCSRSSSRLYGKTPNGAGVHISYSGMNKLSDASLKVISGQTLKSDFNDSYMICYPRFAFDDSVEEKFRWASNESLIGKGRITRDATGYVYIQYVLYVVR</sequence>
<evidence type="ECO:0000313" key="2">
    <source>
        <dbReference type="Proteomes" id="UP000005222"/>
    </source>
</evidence>
<reference evidence="1 2" key="1">
    <citation type="journal article" date="2012" name="G3 (Bethesda)">
        <title>Pichia sorbitophila, an interspecies yeast hybrid reveals early steps of genome resolution following polyploidization.</title>
        <authorList>
            <person name="Leh Louis V."/>
            <person name="Despons L."/>
            <person name="Friedrich A."/>
            <person name="Martin T."/>
            <person name="Durrens P."/>
            <person name="Casaregola S."/>
            <person name="Neuveglise C."/>
            <person name="Fairhead C."/>
            <person name="Marck C."/>
            <person name="Cruz J.A."/>
            <person name="Straub M.L."/>
            <person name="Kugler V."/>
            <person name="Sacerdot C."/>
            <person name="Uzunov Z."/>
            <person name="Thierry A."/>
            <person name="Weiss S."/>
            <person name="Bleykasten C."/>
            <person name="De Montigny J."/>
            <person name="Jacques N."/>
            <person name="Jung P."/>
            <person name="Lemaire M."/>
            <person name="Mallet S."/>
            <person name="Morel G."/>
            <person name="Richard G.F."/>
            <person name="Sarkar A."/>
            <person name="Savel G."/>
            <person name="Schacherer J."/>
            <person name="Seret M.L."/>
            <person name="Talla E."/>
            <person name="Samson G."/>
            <person name="Jubin C."/>
            <person name="Poulain J."/>
            <person name="Vacherie B."/>
            <person name="Barbe V."/>
            <person name="Pelletier E."/>
            <person name="Sherman D.J."/>
            <person name="Westhof E."/>
            <person name="Weissenbach J."/>
            <person name="Baret P.V."/>
            <person name="Wincker P."/>
            <person name="Gaillardin C."/>
            <person name="Dujon B."/>
            <person name="Souciet J.L."/>
        </authorList>
    </citation>
    <scope>NUCLEOTIDE SEQUENCE [LARGE SCALE GENOMIC DNA]</scope>
    <source>
        <strain evidence="2">ATCC MYA-4447 / BCRC 22081 / CBS 7064 / NBRC 10061 / NRRL Y-12695</strain>
    </source>
</reference>
<keyword evidence="2" id="KW-1185">Reference proteome</keyword>
<dbReference type="OMA" id="GHAFEES"/>
<dbReference type="eggNOG" id="ENOG502SEMM">
    <property type="taxonomic scope" value="Eukaryota"/>
</dbReference>
<dbReference type="Gene3D" id="2.40.160.20">
    <property type="match status" value="1"/>
</dbReference>
<dbReference type="Pfam" id="PF11578">
    <property type="entry name" value="DUF3237"/>
    <property type="match status" value="1"/>
</dbReference>
<dbReference type="HOGENOM" id="CLU_127758_0_0_1"/>
<dbReference type="OrthoDB" id="2544694at2759"/>
<dbReference type="InParanoid" id="G8Y1U4"/>
<dbReference type="Proteomes" id="UP000005222">
    <property type="component" value="Chromosome N"/>
</dbReference>
<evidence type="ECO:0000313" key="1">
    <source>
        <dbReference type="EMBL" id="CCE86797.1"/>
    </source>
</evidence>
<name>G8Y1U4_PICSO</name>